<feature type="region of interest" description="Disordered" evidence="1">
    <location>
        <begin position="1"/>
        <end position="56"/>
    </location>
</feature>
<name>A0AAV0KL72_9ROSI</name>
<dbReference type="EMBL" id="CAMGYJ010000005">
    <property type="protein sequence ID" value="CAI0421633.1"/>
    <property type="molecule type" value="Genomic_DNA"/>
</dbReference>
<comment type="caution">
    <text evidence="2">The sequence shown here is derived from an EMBL/GenBank/DDBJ whole genome shotgun (WGS) entry which is preliminary data.</text>
</comment>
<protein>
    <submittedName>
        <fullName evidence="2">Uncharacterized protein</fullName>
    </submittedName>
</protein>
<gene>
    <name evidence="2" type="ORF">LITE_LOCUS18842</name>
</gene>
<accession>A0AAV0KL72</accession>
<dbReference type="Proteomes" id="UP001154282">
    <property type="component" value="Unassembled WGS sequence"/>
</dbReference>
<organism evidence="2 3">
    <name type="scientific">Linum tenue</name>
    <dbReference type="NCBI Taxonomy" id="586396"/>
    <lineage>
        <taxon>Eukaryota</taxon>
        <taxon>Viridiplantae</taxon>
        <taxon>Streptophyta</taxon>
        <taxon>Embryophyta</taxon>
        <taxon>Tracheophyta</taxon>
        <taxon>Spermatophyta</taxon>
        <taxon>Magnoliopsida</taxon>
        <taxon>eudicotyledons</taxon>
        <taxon>Gunneridae</taxon>
        <taxon>Pentapetalae</taxon>
        <taxon>rosids</taxon>
        <taxon>fabids</taxon>
        <taxon>Malpighiales</taxon>
        <taxon>Linaceae</taxon>
        <taxon>Linum</taxon>
    </lineage>
</organism>
<dbReference type="AlphaFoldDB" id="A0AAV0KL72"/>
<reference evidence="2" key="1">
    <citation type="submission" date="2022-08" db="EMBL/GenBank/DDBJ databases">
        <authorList>
            <person name="Gutierrez-Valencia J."/>
        </authorList>
    </citation>
    <scope>NUCLEOTIDE SEQUENCE</scope>
</reference>
<evidence type="ECO:0000313" key="3">
    <source>
        <dbReference type="Proteomes" id="UP001154282"/>
    </source>
</evidence>
<sequence length="56" mass="6824">MRADRYPRRLLTMGHHQNRSGEKFSGFCEKKNEEERGKKTEEEERGGETDRERRRE</sequence>
<proteinExistence type="predicted"/>
<evidence type="ECO:0000313" key="2">
    <source>
        <dbReference type="EMBL" id="CAI0421633.1"/>
    </source>
</evidence>
<feature type="compositionally biased region" description="Basic and acidic residues" evidence="1">
    <location>
        <begin position="28"/>
        <end position="56"/>
    </location>
</feature>
<keyword evidence="3" id="KW-1185">Reference proteome</keyword>
<evidence type="ECO:0000256" key="1">
    <source>
        <dbReference type="SAM" id="MobiDB-lite"/>
    </source>
</evidence>